<evidence type="ECO:0000256" key="7">
    <source>
        <dbReference type="ARBA" id="ARBA00023033"/>
    </source>
</evidence>
<evidence type="ECO:0000313" key="9">
    <source>
        <dbReference type="EMBL" id="KKO70437.1"/>
    </source>
</evidence>
<dbReference type="NCBIfam" id="TIGR01988">
    <property type="entry name" value="Ubi-OHases"/>
    <property type="match status" value="1"/>
</dbReference>
<comment type="pathway">
    <text evidence="2">Cofactor biosynthesis; ubiquinone biosynthesis.</text>
</comment>
<keyword evidence="7 9" id="KW-0503">Monooxygenase</keyword>
<dbReference type="GO" id="GO:0071949">
    <property type="term" value="F:FAD binding"/>
    <property type="evidence" value="ECO:0007669"/>
    <property type="project" value="InterPro"/>
</dbReference>
<dbReference type="RefSeq" id="WP_068374933.1">
    <property type="nucleotide sequence ID" value="NZ_LBNE01000015.1"/>
</dbReference>
<organism evidence="9 10">
    <name type="scientific">Kerstersia gyiorum</name>
    <dbReference type="NCBI Taxonomy" id="206506"/>
    <lineage>
        <taxon>Bacteria</taxon>
        <taxon>Pseudomonadati</taxon>
        <taxon>Pseudomonadota</taxon>
        <taxon>Betaproteobacteria</taxon>
        <taxon>Burkholderiales</taxon>
        <taxon>Alcaligenaceae</taxon>
        <taxon>Kerstersia</taxon>
    </lineage>
</organism>
<evidence type="ECO:0000259" key="8">
    <source>
        <dbReference type="Pfam" id="PF01494"/>
    </source>
</evidence>
<keyword evidence="4" id="KW-0285">Flavoprotein</keyword>
<dbReference type="PANTHER" id="PTHR43876">
    <property type="entry name" value="UBIQUINONE BIOSYNTHESIS MONOOXYGENASE COQ6, MITOCHONDRIAL"/>
    <property type="match status" value="1"/>
</dbReference>
<evidence type="ECO:0000256" key="3">
    <source>
        <dbReference type="ARBA" id="ARBA00005349"/>
    </source>
</evidence>
<evidence type="ECO:0000256" key="5">
    <source>
        <dbReference type="ARBA" id="ARBA00022827"/>
    </source>
</evidence>
<keyword evidence="5" id="KW-0274">FAD</keyword>
<comment type="caution">
    <text evidence="9">The sequence shown here is derived from an EMBL/GenBank/DDBJ whole genome shotgun (WGS) entry which is preliminary data.</text>
</comment>
<dbReference type="Gene3D" id="3.50.50.60">
    <property type="entry name" value="FAD/NAD(P)-binding domain"/>
    <property type="match status" value="2"/>
</dbReference>
<dbReference type="GO" id="GO:0006744">
    <property type="term" value="P:ubiquinone biosynthetic process"/>
    <property type="evidence" value="ECO:0007669"/>
    <property type="project" value="UniProtKB-UniPathway"/>
</dbReference>
<keyword evidence="6" id="KW-0560">Oxidoreductase</keyword>
<accession>A0A171KNH0</accession>
<dbReference type="AlphaFoldDB" id="A0A171KNH0"/>
<dbReference type="UniPathway" id="UPA00232"/>
<dbReference type="PATRIC" id="fig|206506.3.peg.3481"/>
<evidence type="ECO:0000256" key="2">
    <source>
        <dbReference type="ARBA" id="ARBA00004749"/>
    </source>
</evidence>
<evidence type="ECO:0000256" key="6">
    <source>
        <dbReference type="ARBA" id="ARBA00023002"/>
    </source>
</evidence>
<sequence length="382" mass="40580">MYDVAILGAGPVGIALALLLAQQASQPERILLLASDRPAAGAPACGPDPRTLALNHGSRMLLEPLGAWPASAADIHTVHVSQKGRLGRTLIQASELHVPRLGSVLTYSDLQDSLLQALEASRVTVRHGVPATVGLQDNDGVSIQQGEQHYRAALAVRADGLPGEPIPSDNAQHAILTLARATLPRLGWAWERFTRSGPLALLPHPAGPAVHAVVWCLPASDAQRIAHFDDTHFSEELTRHFGTRLGRLEVMGSRATFPLAPSHAAQLRDGRALVIGNAAQTLHPVAGQGLNLGLRDAARLAQSLAPWLQGRTGALDSALQEYEAAREPDRELTIRLTGLLPRIFSTQTAVVEHASGAGLLALDLLPALRAPLARHLLQGLRT</sequence>
<evidence type="ECO:0000256" key="1">
    <source>
        <dbReference type="ARBA" id="ARBA00001974"/>
    </source>
</evidence>
<dbReference type="Gene3D" id="3.30.9.10">
    <property type="entry name" value="D-Amino Acid Oxidase, subunit A, domain 2"/>
    <property type="match status" value="1"/>
</dbReference>
<dbReference type="InterPro" id="IPR002938">
    <property type="entry name" value="FAD-bd"/>
</dbReference>
<dbReference type="InterPro" id="IPR010971">
    <property type="entry name" value="UbiH/COQ6"/>
</dbReference>
<dbReference type="PROSITE" id="PS01304">
    <property type="entry name" value="UBIH"/>
    <property type="match status" value="1"/>
</dbReference>
<reference evidence="9 10" key="1">
    <citation type="submission" date="2015-04" db="EMBL/GenBank/DDBJ databases">
        <title>Genome sequence of Kerstersia gyiorum CG1.</title>
        <authorList>
            <person name="Greninger A.L."/>
            <person name="Kozyreva V."/>
            <person name="Chaturvedi V."/>
        </authorList>
    </citation>
    <scope>NUCLEOTIDE SEQUENCE [LARGE SCALE GENOMIC DNA]</scope>
    <source>
        <strain evidence="9 10">CG1</strain>
    </source>
</reference>
<protein>
    <submittedName>
        <fullName evidence="9">Monooxygenase</fullName>
    </submittedName>
</protein>
<dbReference type="SUPFAM" id="SSF51905">
    <property type="entry name" value="FAD/NAD(P)-binding domain"/>
    <property type="match status" value="1"/>
</dbReference>
<dbReference type="EMBL" id="LBNE01000015">
    <property type="protein sequence ID" value="KKO70437.1"/>
    <property type="molecule type" value="Genomic_DNA"/>
</dbReference>
<feature type="domain" description="FAD-binding" evidence="8">
    <location>
        <begin position="2"/>
        <end position="329"/>
    </location>
</feature>
<dbReference type="Proteomes" id="UP000078084">
    <property type="component" value="Unassembled WGS sequence"/>
</dbReference>
<dbReference type="InterPro" id="IPR036188">
    <property type="entry name" value="FAD/NAD-bd_sf"/>
</dbReference>
<dbReference type="Pfam" id="PF01494">
    <property type="entry name" value="FAD_binding_3"/>
    <property type="match status" value="1"/>
</dbReference>
<dbReference type="InterPro" id="IPR051205">
    <property type="entry name" value="UbiH/COQ6_monooxygenase"/>
</dbReference>
<keyword evidence="10" id="KW-1185">Reference proteome</keyword>
<dbReference type="PANTHER" id="PTHR43876:SF8">
    <property type="entry name" value="2-OCTAPRENYL-6-METHOXYPHENOL HYDROXYLASE"/>
    <property type="match status" value="1"/>
</dbReference>
<gene>
    <name evidence="9" type="ORF">AAV32_16345</name>
</gene>
<evidence type="ECO:0000256" key="4">
    <source>
        <dbReference type="ARBA" id="ARBA00022630"/>
    </source>
</evidence>
<comment type="similarity">
    <text evidence="3">Belongs to the UbiH/COQ6 family.</text>
</comment>
<name>A0A171KNH0_9BURK</name>
<dbReference type="STRING" id="206506.AAV32_16345"/>
<dbReference type="InterPro" id="IPR018168">
    <property type="entry name" value="Ubi_Hdrlase_CS"/>
</dbReference>
<dbReference type="PRINTS" id="PR00420">
    <property type="entry name" value="RNGMNOXGNASE"/>
</dbReference>
<proteinExistence type="inferred from homology"/>
<dbReference type="GO" id="GO:0008681">
    <property type="term" value="F:2-octaprenyl-6-methoxyphenol hydroxylase activity"/>
    <property type="evidence" value="ECO:0007669"/>
    <property type="project" value="TreeGrafter"/>
</dbReference>
<evidence type="ECO:0000313" key="10">
    <source>
        <dbReference type="Proteomes" id="UP000078084"/>
    </source>
</evidence>
<comment type="cofactor">
    <cofactor evidence="1">
        <name>FAD</name>
        <dbReference type="ChEBI" id="CHEBI:57692"/>
    </cofactor>
</comment>